<feature type="region of interest" description="Disordered" evidence="1">
    <location>
        <begin position="114"/>
        <end position="176"/>
    </location>
</feature>
<evidence type="ECO:0000256" key="1">
    <source>
        <dbReference type="SAM" id="MobiDB-lite"/>
    </source>
</evidence>
<keyword evidence="3" id="KW-1185">Reference proteome</keyword>
<proteinExistence type="predicted"/>
<comment type="caution">
    <text evidence="2">The sequence shown here is derived from an EMBL/GenBank/DDBJ whole genome shotgun (WGS) entry which is preliminary data.</text>
</comment>
<dbReference type="Proteomes" id="UP000314294">
    <property type="component" value="Unassembled WGS sequence"/>
</dbReference>
<gene>
    <name evidence="2" type="ORF">EYF80_010941</name>
</gene>
<protein>
    <submittedName>
        <fullName evidence="2">Uncharacterized protein</fullName>
    </submittedName>
</protein>
<accession>A0A4Z2ILV9</accession>
<feature type="compositionally biased region" description="Low complexity" evidence="1">
    <location>
        <begin position="114"/>
        <end position="129"/>
    </location>
</feature>
<organism evidence="2 3">
    <name type="scientific">Liparis tanakae</name>
    <name type="common">Tanaka's snailfish</name>
    <dbReference type="NCBI Taxonomy" id="230148"/>
    <lineage>
        <taxon>Eukaryota</taxon>
        <taxon>Metazoa</taxon>
        <taxon>Chordata</taxon>
        <taxon>Craniata</taxon>
        <taxon>Vertebrata</taxon>
        <taxon>Euteleostomi</taxon>
        <taxon>Actinopterygii</taxon>
        <taxon>Neopterygii</taxon>
        <taxon>Teleostei</taxon>
        <taxon>Neoteleostei</taxon>
        <taxon>Acanthomorphata</taxon>
        <taxon>Eupercaria</taxon>
        <taxon>Perciformes</taxon>
        <taxon>Cottioidei</taxon>
        <taxon>Cottales</taxon>
        <taxon>Liparidae</taxon>
        <taxon>Liparis</taxon>
    </lineage>
</organism>
<evidence type="ECO:0000313" key="3">
    <source>
        <dbReference type="Proteomes" id="UP000314294"/>
    </source>
</evidence>
<name>A0A4Z2ILV9_9TELE</name>
<dbReference type="EMBL" id="SRLO01000070">
    <property type="protein sequence ID" value="TNN78771.1"/>
    <property type="molecule type" value="Genomic_DNA"/>
</dbReference>
<sequence>MWQQVTTGKKTQIVQDESEVCGSGSWFISGGRVSACVTRSRRRVLEVRKRKPELNQLDDTDAGYVEWEDYLWRLNSTHSLLRAANSHQLEYVCDDSLWLVALQVLQVDGTLRASESSSSASELPGLGSSTPHPEAPSVGPVGQLHGLSHAPSARAAQARRSGPNPCNAQPASSLLSSSPSRFVCLTSCIPNPGNTDVHSEPTQTPAPCSVKHVGEHAPVSLRAPRCMRGTVCNGKEGIGTRDHATM</sequence>
<feature type="compositionally biased region" description="Low complexity" evidence="1">
    <location>
        <begin position="148"/>
        <end position="161"/>
    </location>
</feature>
<dbReference type="AlphaFoldDB" id="A0A4Z2ILV9"/>
<reference evidence="2 3" key="1">
    <citation type="submission" date="2019-03" db="EMBL/GenBank/DDBJ databases">
        <title>First draft genome of Liparis tanakae, snailfish: a comprehensive survey of snailfish specific genes.</title>
        <authorList>
            <person name="Kim W."/>
            <person name="Song I."/>
            <person name="Jeong J.-H."/>
            <person name="Kim D."/>
            <person name="Kim S."/>
            <person name="Ryu S."/>
            <person name="Song J.Y."/>
            <person name="Lee S.K."/>
        </authorList>
    </citation>
    <scope>NUCLEOTIDE SEQUENCE [LARGE SCALE GENOMIC DNA]</scope>
    <source>
        <tissue evidence="2">Muscle</tissue>
    </source>
</reference>
<evidence type="ECO:0000313" key="2">
    <source>
        <dbReference type="EMBL" id="TNN78771.1"/>
    </source>
</evidence>